<name>A0A6A3JSQ8_9STRA</name>
<evidence type="ECO:0000313" key="7">
    <source>
        <dbReference type="EMBL" id="KAE9202348.1"/>
    </source>
</evidence>
<evidence type="ECO:0000313" key="21">
    <source>
        <dbReference type="Proteomes" id="UP000488956"/>
    </source>
</evidence>
<evidence type="ECO:0000313" key="3">
    <source>
        <dbReference type="EMBL" id="KAE8997929.1"/>
    </source>
</evidence>
<dbReference type="EMBL" id="QXFW01001029">
    <property type="protein sequence ID" value="KAE8997929.1"/>
    <property type="molecule type" value="Genomic_DNA"/>
</dbReference>
<dbReference type="Proteomes" id="UP000488956">
    <property type="component" value="Unassembled WGS sequence"/>
</dbReference>
<dbReference type="Proteomes" id="UP000476176">
    <property type="component" value="Unassembled WGS sequence"/>
</dbReference>
<evidence type="ECO:0000313" key="5">
    <source>
        <dbReference type="EMBL" id="KAE9102085.1"/>
    </source>
</evidence>
<dbReference type="EMBL" id="QXGE01000920">
    <property type="protein sequence ID" value="KAE9301004.1"/>
    <property type="molecule type" value="Genomic_DNA"/>
</dbReference>
<sequence>MQHVLASLTLFAACLAVSVSSVAATPQSGSALITGAATMDPSDIVNGQFAAVPAITSSSSPSDVVDWLVGMDDIFTRVATGGLSSLPPNGIAAMKTMETDITATPALLTNALVLKRLLYVLPSLWDIGFWYRPVSEWKTSFGCIFNNAVAASKVASDASCYDAAVNATALMIRFTKDQVFWDGEDHGDSVQLQGQNKEYLAYLPELVERLSKQEHVMVTEEQLRNFMATKMPSKTKGMDMSVAFPVYVDTSIYRASDAAALESFVCS</sequence>
<protein>
    <submittedName>
        <fullName evidence="3">Uncharacterized protein</fullName>
    </submittedName>
</protein>
<evidence type="ECO:0000313" key="8">
    <source>
        <dbReference type="EMBL" id="KAE9216164.1"/>
    </source>
</evidence>
<evidence type="ECO:0000313" key="11">
    <source>
        <dbReference type="EMBL" id="KAE9332391.1"/>
    </source>
</evidence>
<feature type="signal peptide" evidence="1">
    <location>
        <begin position="1"/>
        <end position="24"/>
    </location>
</feature>
<evidence type="ECO:0000313" key="12">
    <source>
        <dbReference type="Proteomes" id="UP000429523"/>
    </source>
</evidence>
<evidence type="ECO:0000313" key="6">
    <source>
        <dbReference type="EMBL" id="KAE9136329.1"/>
    </source>
</evidence>
<evidence type="ECO:0000313" key="19">
    <source>
        <dbReference type="Proteomes" id="UP000476176"/>
    </source>
</evidence>
<dbReference type="Proteomes" id="UP000440367">
    <property type="component" value="Unassembled WGS sequence"/>
</dbReference>
<keyword evidence="1" id="KW-0732">Signal</keyword>
<evidence type="ECO:0000313" key="16">
    <source>
        <dbReference type="Proteomes" id="UP000440732"/>
    </source>
</evidence>
<dbReference type="EMBL" id="QXFY01000951">
    <property type="protein sequence ID" value="KAE9332391.1"/>
    <property type="molecule type" value="Genomic_DNA"/>
</dbReference>
<dbReference type="EMBL" id="QXGC01000931">
    <property type="protein sequence ID" value="KAE9216164.1"/>
    <property type="molecule type" value="Genomic_DNA"/>
</dbReference>
<dbReference type="EMBL" id="QXGA01000904">
    <property type="protein sequence ID" value="KAE9136329.1"/>
    <property type="molecule type" value="Genomic_DNA"/>
</dbReference>
<dbReference type="EMBL" id="QXFX01000943">
    <property type="protein sequence ID" value="KAE9100238.1"/>
    <property type="molecule type" value="Genomic_DNA"/>
</dbReference>
<accession>A0A6A3JSQ8</accession>
<evidence type="ECO:0000313" key="15">
    <source>
        <dbReference type="Proteomes" id="UP000440367"/>
    </source>
</evidence>
<dbReference type="Proteomes" id="UP000441208">
    <property type="component" value="Unassembled WGS sequence"/>
</dbReference>
<dbReference type="Proteomes" id="UP000440732">
    <property type="component" value="Unassembled WGS sequence"/>
</dbReference>
<keyword evidence="13" id="KW-1185">Reference proteome</keyword>
<dbReference type="Proteomes" id="UP000486351">
    <property type="component" value="Unassembled WGS sequence"/>
</dbReference>
<comment type="caution">
    <text evidence="3">The sequence shown here is derived from an EMBL/GenBank/DDBJ whole genome shotgun (WGS) entry which is preliminary data.</text>
</comment>
<evidence type="ECO:0000313" key="9">
    <source>
        <dbReference type="EMBL" id="KAE9217960.1"/>
    </source>
</evidence>
<dbReference type="EMBL" id="QXGF01000863">
    <property type="protein sequence ID" value="KAE8934855.1"/>
    <property type="molecule type" value="Genomic_DNA"/>
</dbReference>
<organism evidence="3 18">
    <name type="scientific">Phytophthora fragariae</name>
    <dbReference type="NCBI Taxonomy" id="53985"/>
    <lineage>
        <taxon>Eukaryota</taxon>
        <taxon>Sar</taxon>
        <taxon>Stramenopiles</taxon>
        <taxon>Oomycota</taxon>
        <taxon>Peronosporomycetes</taxon>
        <taxon>Peronosporales</taxon>
        <taxon>Peronosporaceae</taxon>
        <taxon>Phytophthora</taxon>
    </lineage>
</organism>
<reference evidence="18 19" key="1">
    <citation type="submission" date="2018-09" db="EMBL/GenBank/DDBJ databases">
        <title>Genomic investigation of the strawberry pathogen Phytophthora fragariae indicates pathogenicity is determined by transcriptional variation in three key races.</title>
        <authorList>
            <person name="Adams T.M."/>
            <person name="Armitage A.D."/>
            <person name="Sobczyk M.K."/>
            <person name="Bates H.J."/>
            <person name="Dunwell J.M."/>
            <person name="Nellist C.F."/>
            <person name="Harrison R.J."/>
        </authorList>
    </citation>
    <scope>NUCLEOTIDE SEQUENCE [LARGE SCALE GENOMIC DNA]</scope>
    <source>
        <strain evidence="10 14">A4</strain>
        <strain evidence="9 15">BC-1</strain>
        <strain evidence="8 19">BC-23</strain>
        <strain evidence="7 13">NOV-27</strain>
        <strain evidence="6 16">NOV-5</strain>
        <strain evidence="5 17">NOV-71</strain>
        <strain evidence="11 20">NOV-77</strain>
        <strain evidence="2 12">NOV-9</strain>
        <strain evidence="4 21">ONT-3</strain>
        <strain evidence="3 18">SCRP245</strain>
    </source>
</reference>
<dbReference type="AlphaFoldDB" id="A0A6A3JSQ8"/>
<evidence type="ECO:0000313" key="13">
    <source>
        <dbReference type="Proteomes" id="UP000433483"/>
    </source>
</evidence>
<dbReference type="OrthoDB" id="156176at2759"/>
<dbReference type="Proteomes" id="UP000437068">
    <property type="component" value="Unassembled WGS sequence"/>
</dbReference>
<evidence type="ECO:0000313" key="18">
    <source>
        <dbReference type="Proteomes" id="UP000460718"/>
    </source>
</evidence>
<dbReference type="Proteomes" id="UP000433483">
    <property type="component" value="Unassembled WGS sequence"/>
</dbReference>
<feature type="chain" id="PRO_5036164623" evidence="1">
    <location>
        <begin position="25"/>
        <end position="267"/>
    </location>
</feature>
<gene>
    <name evidence="10" type="ORF">PF001_g14651</name>
    <name evidence="9" type="ORF">PF002_g16632</name>
    <name evidence="8" type="ORF">PF004_g14528</name>
    <name evidence="7" type="ORF">PF005_g14597</name>
    <name evidence="6" type="ORF">PF006_g14407</name>
    <name evidence="5" type="ORF">PF007_g14876</name>
    <name evidence="11" type="ORF">PF008_g14960</name>
    <name evidence="2" type="ORF">PF009_g15175</name>
    <name evidence="4" type="ORF">PF010_g14882</name>
    <name evidence="3" type="ORF">PF011_g15261</name>
</gene>
<evidence type="ECO:0000256" key="1">
    <source>
        <dbReference type="SAM" id="SignalP"/>
    </source>
</evidence>
<evidence type="ECO:0000313" key="17">
    <source>
        <dbReference type="Proteomes" id="UP000441208"/>
    </source>
</evidence>
<evidence type="ECO:0000313" key="2">
    <source>
        <dbReference type="EMBL" id="KAE8934855.1"/>
    </source>
</evidence>
<dbReference type="EMBL" id="QXFZ01000887">
    <property type="protein sequence ID" value="KAE9102085.1"/>
    <property type="molecule type" value="Genomic_DNA"/>
</dbReference>
<evidence type="ECO:0000313" key="20">
    <source>
        <dbReference type="Proteomes" id="UP000486351"/>
    </source>
</evidence>
<dbReference type="Proteomes" id="UP000460718">
    <property type="component" value="Unassembled WGS sequence"/>
</dbReference>
<proteinExistence type="predicted"/>
<dbReference type="EMBL" id="QXGB01000870">
    <property type="protein sequence ID" value="KAE9202348.1"/>
    <property type="molecule type" value="Genomic_DNA"/>
</dbReference>
<dbReference type="EMBL" id="QXGD01000994">
    <property type="protein sequence ID" value="KAE9217960.1"/>
    <property type="molecule type" value="Genomic_DNA"/>
</dbReference>
<evidence type="ECO:0000313" key="10">
    <source>
        <dbReference type="EMBL" id="KAE9301004.1"/>
    </source>
</evidence>
<evidence type="ECO:0000313" key="4">
    <source>
        <dbReference type="EMBL" id="KAE9100238.1"/>
    </source>
</evidence>
<evidence type="ECO:0000313" key="14">
    <source>
        <dbReference type="Proteomes" id="UP000437068"/>
    </source>
</evidence>
<dbReference type="Proteomes" id="UP000429523">
    <property type="component" value="Unassembled WGS sequence"/>
</dbReference>